<accession>A0A3R0MXI9</accession>
<dbReference type="Gene3D" id="1.10.150.240">
    <property type="entry name" value="Putative phosphatase, domain 2"/>
    <property type="match status" value="1"/>
</dbReference>
<dbReference type="PANTHER" id="PTHR43481:SF4">
    <property type="entry name" value="GLYCEROL-1-PHOSPHATE PHOSPHOHYDROLASE 1-RELATED"/>
    <property type="match status" value="1"/>
</dbReference>
<dbReference type="InterPro" id="IPR023214">
    <property type="entry name" value="HAD_sf"/>
</dbReference>
<proteinExistence type="predicted"/>
<name>A0A3R0MXI9_ECOLX</name>
<keyword evidence="2" id="KW-0460">Magnesium</keyword>
<dbReference type="PANTHER" id="PTHR43481">
    <property type="entry name" value="FRUCTOSE-1-PHOSPHATE PHOSPHATASE"/>
    <property type="match status" value="1"/>
</dbReference>
<dbReference type="GO" id="GO:0050308">
    <property type="term" value="F:sugar-phosphatase activity"/>
    <property type="evidence" value="ECO:0007669"/>
    <property type="project" value="TreeGrafter"/>
</dbReference>
<evidence type="ECO:0000256" key="2">
    <source>
        <dbReference type="ARBA" id="ARBA00022842"/>
    </source>
</evidence>
<comment type="caution">
    <text evidence="3">The sequence shown here is derived from an EMBL/GenBank/DDBJ whole genome shotgun (WGS) entry which is preliminary data.</text>
</comment>
<dbReference type="SFLD" id="SFLDG01129">
    <property type="entry name" value="C1.5:_HAD__Beta-PGM__Phosphata"/>
    <property type="match status" value="1"/>
</dbReference>
<dbReference type="NCBIfam" id="TIGR01509">
    <property type="entry name" value="HAD-SF-IA-v3"/>
    <property type="match status" value="1"/>
</dbReference>
<evidence type="ECO:0000313" key="3">
    <source>
        <dbReference type="EMBL" id="MJL96558.1"/>
    </source>
</evidence>
<keyword evidence="1" id="KW-0479">Metal-binding</keyword>
<dbReference type="InterPro" id="IPR036412">
    <property type="entry name" value="HAD-like_sf"/>
</dbReference>
<dbReference type="GO" id="GO:0046872">
    <property type="term" value="F:metal ion binding"/>
    <property type="evidence" value="ECO:0007669"/>
    <property type="project" value="UniProtKB-KW"/>
</dbReference>
<dbReference type="Pfam" id="PF13419">
    <property type="entry name" value="HAD_2"/>
    <property type="match status" value="1"/>
</dbReference>
<dbReference type="Proteomes" id="UP000885382">
    <property type="component" value="Unassembled WGS sequence"/>
</dbReference>
<protein>
    <submittedName>
        <fullName evidence="3">HAD family hydrolase</fullName>
    </submittedName>
</protein>
<dbReference type="Gene3D" id="3.40.50.1000">
    <property type="entry name" value="HAD superfamily/HAD-like"/>
    <property type="match status" value="1"/>
</dbReference>
<reference evidence="3" key="1">
    <citation type="submission" date="2018-06" db="EMBL/GenBank/DDBJ databases">
        <authorList>
            <person name="Ashton P.M."/>
            <person name="Dallman T."/>
            <person name="Nair S."/>
            <person name="De Pinna E."/>
            <person name="Peters T."/>
            <person name="Grant K."/>
        </authorList>
    </citation>
    <scope>NUCLEOTIDE SEQUENCE [LARGE SCALE GENOMIC DNA]</scope>
    <source>
        <strain evidence="3">462023</strain>
    </source>
</reference>
<dbReference type="InterPro" id="IPR041492">
    <property type="entry name" value="HAD_2"/>
</dbReference>
<keyword evidence="3" id="KW-0378">Hydrolase</keyword>
<dbReference type="SFLD" id="SFLDS00003">
    <property type="entry name" value="Haloacid_Dehalogenase"/>
    <property type="match status" value="1"/>
</dbReference>
<gene>
    <name evidence="3" type="ORF">DNX30_28515</name>
</gene>
<dbReference type="EMBL" id="RTJF01000088">
    <property type="protein sequence ID" value="MJL96558.1"/>
    <property type="molecule type" value="Genomic_DNA"/>
</dbReference>
<dbReference type="SUPFAM" id="SSF56784">
    <property type="entry name" value="HAD-like"/>
    <property type="match status" value="1"/>
</dbReference>
<dbReference type="InterPro" id="IPR051806">
    <property type="entry name" value="HAD-like_SPP"/>
</dbReference>
<organism evidence="3">
    <name type="scientific">Escherichia coli</name>
    <dbReference type="NCBI Taxonomy" id="562"/>
    <lineage>
        <taxon>Bacteria</taxon>
        <taxon>Pseudomonadati</taxon>
        <taxon>Pseudomonadota</taxon>
        <taxon>Gammaproteobacteria</taxon>
        <taxon>Enterobacterales</taxon>
        <taxon>Enterobacteriaceae</taxon>
        <taxon>Escherichia</taxon>
    </lineage>
</organism>
<dbReference type="AlphaFoldDB" id="A0A3R0MXI9"/>
<dbReference type="InterPro" id="IPR023198">
    <property type="entry name" value="PGP-like_dom2"/>
</dbReference>
<evidence type="ECO:0000256" key="1">
    <source>
        <dbReference type="ARBA" id="ARBA00022723"/>
    </source>
</evidence>
<dbReference type="CDD" id="cd07527">
    <property type="entry name" value="HAD_ScGPP-like"/>
    <property type="match status" value="1"/>
</dbReference>
<dbReference type="InterPro" id="IPR006439">
    <property type="entry name" value="HAD-SF_hydro_IA"/>
</dbReference>
<sequence length="214" mass="22395">MAMIFNAKGFLFDMDGTLVDSTAVVESVWRDFCAEYGLDSQAVIAYAHGRQTIDTLTHFIGAGEKTNKIAASLEEVEINTTEGVTEVKGAAALLSKLPPDSWALVTSAGRMLAENRMKAANLPLPRVMVCAEDVMTGKPSPEGYIKAALALGLEPGECVVFEDASAGIKAGLASGASVIAVQPDALGSSEAHAVSELSDIMVKISGERFNIICG</sequence>